<keyword evidence="2" id="KW-1185">Reference proteome</keyword>
<dbReference type="EMBL" id="WOEY01000092">
    <property type="protein sequence ID" value="NPT44332.1"/>
    <property type="molecule type" value="Genomic_DNA"/>
</dbReference>
<evidence type="ECO:0000313" key="2">
    <source>
        <dbReference type="Proteomes" id="UP000652198"/>
    </source>
</evidence>
<name>A0ABX2BTZ0_9BURK</name>
<dbReference type="RefSeq" id="WP_172314363.1">
    <property type="nucleotide sequence ID" value="NZ_WOEY01000092.1"/>
</dbReference>
<comment type="caution">
    <text evidence="1">The sequence shown here is derived from an EMBL/GenBank/DDBJ whole genome shotgun (WGS) entry which is preliminary data.</text>
</comment>
<evidence type="ECO:0008006" key="3">
    <source>
        <dbReference type="Google" id="ProtNLM"/>
    </source>
</evidence>
<sequence>MNAQTETNVLHLAAVPTQTRREQLDQAMAQFALSAGTFTSLEMLAEERRESDVALLAAVGLSTIRDAHAACLDHVKDGSDIGMDDALGLMDRALAASNSIFAAIRVLSGDWSGEMIAEHEKALA</sequence>
<organism evidence="1 2">
    <name type="scientific">Paraburkholderia solitsugae</name>
    <dbReference type="NCBI Taxonomy" id="2675748"/>
    <lineage>
        <taxon>Bacteria</taxon>
        <taxon>Pseudomonadati</taxon>
        <taxon>Pseudomonadota</taxon>
        <taxon>Betaproteobacteria</taxon>
        <taxon>Burkholderiales</taxon>
        <taxon>Burkholderiaceae</taxon>
        <taxon>Paraburkholderia</taxon>
    </lineage>
</organism>
<proteinExistence type="predicted"/>
<accession>A0ABX2BTZ0</accession>
<protein>
    <recommendedName>
        <fullName evidence="3">Phasin protein</fullName>
    </recommendedName>
</protein>
<evidence type="ECO:0000313" key="1">
    <source>
        <dbReference type="EMBL" id="NPT44332.1"/>
    </source>
</evidence>
<reference evidence="1 2" key="1">
    <citation type="submission" date="2019-11" db="EMBL/GenBank/DDBJ databases">
        <title>Metabolism of dissolved organic matter in forest soils.</title>
        <authorList>
            <person name="Cyle K.T."/>
            <person name="Wilhelm R.C."/>
            <person name="Martinez C.E."/>
        </authorList>
    </citation>
    <scope>NUCLEOTIDE SEQUENCE [LARGE SCALE GENOMIC DNA]</scope>
    <source>
        <strain evidence="1 2">1N</strain>
    </source>
</reference>
<gene>
    <name evidence="1" type="ORF">GNZ12_24080</name>
</gene>
<dbReference type="Proteomes" id="UP000652198">
    <property type="component" value="Unassembled WGS sequence"/>
</dbReference>